<dbReference type="AlphaFoldDB" id="A0A3S6R0S8"/>
<dbReference type="PANTHER" id="PTHR28259:SF1">
    <property type="entry name" value="FLUORIDE EXPORT PROTEIN 1-RELATED"/>
    <property type="match status" value="1"/>
</dbReference>
<keyword evidence="12" id="KW-1185">Reference proteome</keyword>
<keyword evidence="5 10" id="KW-0472">Membrane</keyword>
<evidence type="ECO:0000256" key="3">
    <source>
        <dbReference type="ARBA" id="ARBA00022692"/>
    </source>
</evidence>
<evidence type="ECO:0000256" key="8">
    <source>
        <dbReference type="ARBA" id="ARBA00035585"/>
    </source>
</evidence>
<feature type="binding site" evidence="10">
    <location>
        <position position="77"/>
    </location>
    <ligand>
        <name>Na(+)</name>
        <dbReference type="ChEBI" id="CHEBI:29101"/>
        <note>structural</note>
    </ligand>
</feature>
<gene>
    <name evidence="10" type="primary">fluC</name>
    <name evidence="10" type="synonym">crcB</name>
    <name evidence="11" type="ORF">BSQ50_05615</name>
</gene>
<dbReference type="GO" id="GO:0005886">
    <property type="term" value="C:plasma membrane"/>
    <property type="evidence" value="ECO:0007669"/>
    <property type="project" value="UniProtKB-SubCell"/>
</dbReference>
<feature type="transmembrane region" description="Helical" evidence="10">
    <location>
        <begin position="12"/>
        <end position="30"/>
    </location>
</feature>
<evidence type="ECO:0000256" key="4">
    <source>
        <dbReference type="ARBA" id="ARBA00022989"/>
    </source>
</evidence>
<keyword evidence="10" id="KW-0479">Metal-binding</keyword>
<evidence type="ECO:0000256" key="1">
    <source>
        <dbReference type="ARBA" id="ARBA00004651"/>
    </source>
</evidence>
<comment type="similarity">
    <text evidence="7 10">Belongs to the fluoride channel Fluc/FEX (TC 1.A.43) family.</text>
</comment>
<dbReference type="EMBL" id="CP018180">
    <property type="protein sequence ID" value="AUJ32077.1"/>
    <property type="molecule type" value="Genomic_DNA"/>
</dbReference>
<evidence type="ECO:0000313" key="12">
    <source>
        <dbReference type="Proteomes" id="UP000324497"/>
    </source>
</evidence>
<evidence type="ECO:0000256" key="5">
    <source>
        <dbReference type="ARBA" id="ARBA00023136"/>
    </source>
</evidence>
<evidence type="ECO:0000256" key="9">
    <source>
        <dbReference type="ARBA" id="ARBA00049940"/>
    </source>
</evidence>
<name>A0A3S6R0S8_9LACO</name>
<feature type="transmembrane region" description="Helical" evidence="10">
    <location>
        <begin position="94"/>
        <end position="116"/>
    </location>
</feature>
<accession>A0A3S6R0S8</accession>
<feature type="transmembrane region" description="Helical" evidence="10">
    <location>
        <begin position="63"/>
        <end position="82"/>
    </location>
</feature>
<keyword evidence="3 10" id="KW-0812">Transmembrane</keyword>
<dbReference type="Pfam" id="PF02537">
    <property type="entry name" value="CRCB"/>
    <property type="match status" value="1"/>
</dbReference>
<keyword evidence="6 10" id="KW-0407">Ion channel</keyword>
<feature type="binding site" evidence="10">
    <location>
        <position position="80"/>
    </location>
    <ligand>
        <name>Na(+)</name>
        <dbReference type="ChEBI" id="CHEBI:29101"/>
        <note>structural</note>
    </ligand>
</feature>
<evidence type="ECO:0000256" key="10">
    <source>
        <dbReference type="HAMAP-Rule" id="MF_00454"/>
    </source>
</evidence>
<reference evidence="11 12" key="1">
    <citation type="submission" date="2016-11" db="EMBL/GenBank/DDBJ databases">
        <title>Interaction between Lactobacillus species and yeast in water kefir.</title>
        <authorList>
            <person name="Behr J."/>
            <person name="Xu D."/>
            <person name="Vogel R.F."/>
        </authorList>
    </citation>
    <scope>NUCLEOTIDE SEQUENCE [LARGE SCALE GENOMIC DNA]</scope>
    <source>
        <strain evidence="11 12">TMW 1.1827</strain>
    </source>
</reference>
<comment type="subcellular location">
    <subcellularLocation>
        <location evidence="1 10">Cell membrane</location>
        <topology evidence="1 10">Multi-pass membrane protein</topology>
    </subcellularLocation>
</comment>
<keyword evidence="10" id="KW-0915">Sodium</keyword>
<keyword evidence="2 10" id="KW-1003">Cell membrane</keyword>
<dbReference type="HAMAP" id="MF_00454">
    <property type="entry name" value="FluC"/>
    <property type="match status" value="1"/>
</dbReference>
<organism evidence="11 12">
    <name type="scientific">Liquorilactobacillus nagelii</name>
    <dbReference type="NCBI Taxonomy" id="82688"/>
    <lineage>
        <taxon>Bacteria</taxon>
        <taxon>Bacillati</taxon>
        <taxon>Bacillota</taxon>
        <taxon>Bacilli</taxon>
        <taxon>Lactobacillales</taxon>
        <taxon>Lactobacillaceae</taxon>
        <taxon>Liquorilactobacillus</taxon>
    </lineage>
</organism>
<protein>
    <recommendedName>
        <fullName evidence="10">Fluoride-specific ion channel FluC</fullName>
    </recommendedName>
</protein>
<dbReference type="GO" id="GO:0062054">
    <property type="term" value="F:fluoride channel activity"/>
    <property type="evidence" value="ECO:0007669"/>
    <property type="project" value="UniProtKB-UniRule"/>
</dbReference>
<comment type="activity regulation">
    <text evidence="10">Na(+) is not transported, but it plays an essential structural role and its presence is essential for fluoride channel function.</text>
</comment>
<feature type="transmembrane region" description="Helical" evidence="10">
    <location>
        <begin position="36"/>
        <end position="56"/>
    </location>
</feature>
<evidence type="ECO:0000313" key="11">
    <source>
        <dbReference type="EMBL" id="AUJ32077.1"/>
    </source>
</evidence>
<dbReference type="KEGG" id="lng:BSQ50_05615"/>
<proteinExistence type="inferred from homology"/>
<evidence type="ECO:0000256" key="2">
    <source>
        <dbReference type="ARBA" id="ARBA00022475"/>
    </source>
</evidence>
<sequence length="137" mass="15226">MRGRRILNQFKCLLSIAFFGAIGGLLRYFIGIELSFWGTILVNLVGCFLLGFLTYFWLNFHEVASWLSLGLGTGFVGSFTTFSSFCLDNIKLFLAGQVVLALGYLILSIVGGWLAAKWGIFLGIQAGQQLQTKREEK</sequence>
<dbReference type="RefSeq" id="WP_187343781.1">
    <property type="nucleotide sequence ID" value="NZ_CP018180.1"/>
</dbReference>
<dbReference type="GO" id="GO:0046872">
    <property type="term" value="F:metal ion binding"/>
    <property type="evidence" value="ECO:0007669"/>
    <property type="project" value="UniProtKB-KW"/>
</dbReference>
<evidence type="ECO:0000256" key="7">
    <source>
        <dbReference type="ARBA" id="ARBA00035120"/>
    </source>
</evidence>
<dbReference type="GO" id="GO:0140114">
    <property type="term" value="P:cellular detoxification of fluoride"/>
    <property type="evidence" value="ECO:0007669"/>
    <property type="project" value="UniProtKB-UniRule"/>
</dbReference>
<dbReference type="PANTHER" id="PTHR28259">
    <property type="entry name" value="FLUORIDE EXPORT PROTEIN 1-RELATED"/>
    <property type="match status" value="1"/>
</dbReference>
<evidence type="ECO:0000256" key="6">
    <source>
        <dbReference type="ARBA" id="ARBA00023303"/>
    </source>
</evidence>
<dbReference type="InterPro" id="IPR003691">
    <property type="entry name" value="FluC"/>
</dbReference>
<keyword evidence="4 10" id="KW-1133">Transmembrane helix</keyword>
<dbReference type="Proteomes" id="UP000324497">
    <property type="component" value="Chromosome"/>
</dbReference>
<keyword evidence="10" id="KW-0813">Transport</keyword>
<comment type="catalytic activity">
    <reaction evidence="8">
        <text>fluoride(in) = fluoride(out)</text>
        <dbReference type="Rhea" id="RHEA:76159"/>
        <dbReference type="ChEBI" id="CHEBI:17051"/>
    </reaction>
    <physiologicalReaction direction="left-to-right" evidence="8">
        <dbReference type="Rhea" id="RHEA:76160"/>
    </physiologicalReaction>
</comment>
<comment type="function">
    <text evidence="9 10">Fluoride-specific ion channel. Important for reducing fluoride concentration in the cell, thus reducing its toxicity.</text>
</comment>
<keyword evidence="10" id="KW-0406">Ion transport</keyword>